<reference evidence="3" key="2">
    <citation type="submission" date="2023-01" db="EMBL/GenBank/DDBJ databases">
        <title>Draft genome sequence of Agaribacter marinus strain NBRC 110023.</title>
        <authorList>
            <person name="Sun Q."/>
            <person name="Mori K."/>
        </authorList>
    </citation>
    <scope>NUCLEOTIDE SEQUENCE</scope>
    <source>
        <strain evidence="3">NBRC 110023</strain>
    </source>
</reference>
<dbReference type="GO" id="GO:0004222">
    <property type="term" value="F:metalloendopeptidase activity"/>
    <property type="evidence" value="ECO:0007669"/>
    <property type="project" value="TreeGrafter"/>
</dbReference>
<evidence type="ECO:0000313" key="4">
    <source>
        <dbReference type="Proteomes" id="UP001156601"/>
    </source>
</evidence>
<evidence type="ECO:0000259" key="2">
    <source>
        <dbReference type="Pfam" id="PF01551"/>
    </source>
</evidence>
<keyword evidence="3" id="KW-0645">Protease</keyword>
<gene>
    <name evidence="3" type="ORF">GCM10007852_12500</name>
</gene>
<dbReference type="InterPro" id="IPR050570">
    <property type="entry name" value="Cell_wall_metabolism_enzyme"/>
</dbReference>
<comment type="caution">
    <text evidence="3">The sequence shown here is derived from an EMBL/GenBank/DDBJ whole genome shotgun (WGS) entry which is preliminary data.</text>
</comment>
<dbReference type="SUPFAM" id="SSF51261">
    <property type="entry name" value="Duplicated hybrid motif"/>
    <property type="match status" value="1"/>
</dbReference>
<keyword evidence="3" id="KW-0378">Hydrolase</keyword>
<feature type="chain" id="PRO_5041270309" evidence="1">
    <location>
        <begin position="21"/>
        <end position="276"/>
    </location>
</feature>
<dbReference type="AlphaFoldDB" id="A0AA37SWC6"/>
<feature type="domain" description="M23ase beta-sheet core" evidence="2">
    <location>
        <begin position="173"/>
        <end position="268"/>
    </location>
</feature>
<sequence length="276" mass="30473">MRSVFFSCVMLILTNAYTYASDAHIHQPVLNGKLTQGSLIRGKVEAGTQIWLNEKPVKVSSTGDFVIGFGRDATLKNVLKWQSPSMELPSKHLINLEKRIYKIDKIEGVAKKYVSPPQAVLARIRNDNAAVAKARQTNSDLNDFLSDLIMPAKGRISGVYGSQRYFNGEPKRPHFGLDIANKVGEPVVAPIGGIVTLAHADMYYSGGTLLIDHGFGVSSTFIHLSKIHVKEGQRVEQGELIAEIGATGRVTGPHLDWRINWFKERLDPALLLDTLE</sequence>
<keyword evidence="3" id="KW-0482">Metalloprotease</keyword>
<dbReference type="Pfam" id="PF01551">
    <property type="entry name" value="Peptidase_M23"/>
    <property type="match status" value="1"/>
</dbReference>
<name>A0AA37SWC6_9ALTE</name>
<dbReference type="PANTHER" id="PTHR21666:SF285">
    <property type="entry name" value="M23 FAMILY METALLOPEPTIDASE"/>
    <property type="match status" value="1"/>
</dbReference>
<dbReference type="InterPro" id="IPR016047">
    <property type="entry name" value="M23ase_b-sheet_dom"/>
</dbReference>
<dbReference type="CDD" id="cd12797">
    <property type="entry name" value="M23_peptidase"/>
    <property type="match status" value="1"/>
</dbReference>
<dbReference type="InterPro" id="IPR011055">
    <property type="entry name" value="Dup_hybrid_motif"/>
</dbReference>
<keyword evidence="4" id="KW-1185">Reference proteome</keyword>
<dbReference type="PANTHER" id="PTHR21666">
    <property type="entry name" value="PEPTIDASE-RELATED"/>
    <property type="match status" value="1"/>
</dbReference>
<dbReference type="EMBL" id="BSOT01000005">
    <property type="protein sequence ID" value="GLR70342.1"/>
    <property type="molecule type" value="Genomic_DNA"/>
</dbReference>
<dbReference type="Gene3D" id="2.70.70.10">
    <property type="entry name" value="Glucose Permease (Domain IIA)"/>
    <property type="match status" value="1"/>
</dbReference>
<keyword evidence="1" id="KW-0732">Signal</keyword>
<evidence type="ECO:0000313" key="3">
    <source>
        <dbReference type="EMBL" id="GLR70342.1"/>
    </source>
</evidence>
<feature type="signal peptide" evidence="1">
    <location>
        <begin position="1"/>
        <end position="20"/>
    </location>
</feature>
<proteinExistence type="predicted"/>
<accession>A0AA37SWC6</accession>
<organism evidence="3 4">
    <name type="scientific">Agaribacter marinus</name>
    <dbReference type="NCBI Taxonomy" id="1431249"/>
    <lineage>
        <taxon>Bacteria</taxon>
        <taxon>Pseudomonadati</taxon>
        <taxon>Pseudomonadota</taxon>
        <taxon>Gammaproteobacteria</taxon>
        <taxon>Alteromonadales</taxon>
        <taxon>Alteromonadaceae</taxon>
        <taxon>Agaribacter</taxon>
    </lineage>
</organism>
<reference evidence="3" key="1">
    <citation type="journal article" date="2014" name="Int. J. Syst. Evol. Microbiol.">
        <title>Complete genome sequence of Corynebacterium casei LMG S-19264T (=DSM 44701T), isolated from a smear-ripened cheese.</title>
        <authorList>
            <consortium name="US DOE Joint Genome Institute (JGI-PGF)"/>
            <person name="Walter F."/>
            <person name="Albersmeier A."/>
            <person name="Kalinowski J."/>
            <person name="Ruckert C."/>
        </authorList>
    </citation>
    <scope>NUCLEOTIDE SEQUENCE</scope>
    <source>
        <strain evidence="3">NBRC 110023</strain>
    </source>
</reference>
<evidence type="ECO:0000256" key="1">
    <source>
        <dbReference type="SAM" id="SignalP"/>
    </source>
</evidence>
<dbReference type="Proteomes" id="UP001156601">
    <property type="component" value="Unassembled WGS sequence"/>
</dbReference>
<dbReference type="FunFam" id="2.70.70.10:FF:000019">
    <property type="entry name" value="M23 family peptidase"/>
    <property type="match status" value="1"/>
</dbReference>
<protein>
    <submittedName>
        <fullName evidence="3">Periplasmic metalloprotease M23B family protein</fullName>
    </submittedName>
</protein>